<dbReference type="EMBL" id="CAKXZS010000014">
    <property type="protein sequence ID" value="CAH2399168.1"/>
    <property type="molecule type" value="Genomic_DNA"/>
</dbReference>
<evidence type="ECO:0000313" key="3">
    <source>
        <dbReference type="Proteomes" id="UP001152604"/>
    </source>
</evidence>
<keyword evidence="3" id="KW-1185">Reference proteome</keyword>
<organism evidence="2 3">
    <name type="scientific">Mesorhizobium ventifaucium</name>
    <dbReference type="NCBI Taxonomy" id="666020"/>
    <lineage>
        <taxon>Bacteria</taxon>
        <taxon>Pseudomonadati</taxon>
        <taxon>Pseudomonadota</taxon>
        <taxon>Alphaproteobacteria</taxon>
        <taxon>Hyphomicrobiales</taxon>
        <taxon>Phyllobacteriaceae</taxon>
        <taxon>Mesorhizobium</taxon>
    </lineage>
</organism>
<protein>
    <submittedName>
        <fullName evidence="2">HNHc domain-containing protein</fullName>
    </submittedName>
</protein>
<evidence type="ECO:0000313" key="2">
    <source>
        <dbReference type="EMBL" id="CAH2399168.1"/>
    </source>
</evidence>
<dbReference type="RefSeq" id="WP_254024951.1">
    <property type="nucleotide sequence ID" value="NZ_CAKXZS010000014.1"/>
</dbReference>
<feature type="domain" description="HNH nuclease" evidence="1">
    <location>
        <begin position="128"/>
        <end position="169"/>
    </location>
</feature>
<name>A0ABM9DR66_9HYPH</name>
<sequence>MKGRQIRYSDEELSFVEWRQAMSRRALHAEFVAKFGRPEVTLDQIKALCSRKGWSTGRTGCFEKGTTPFNKGKPHPARGRAAETQFKKGSIAGAAAAKYKPIGTERINKDGYLERKIHDGMPLQSRWRLVHLIRWEELNGPLPRGSALKCLDGNRRNTEPSNWRAVPRALLARLGGRYGRGYDAAPSELKPTILAIAELEHAARERYRGQAS</sequence>
<gene>
    <name evidence="2" type="ORF">MES4922_210131</name>
</gene>
<reference evidence="2" key="1">
    <citation type="submission" date="2022-03" db="EMBL/GenBank/DDBJ databases">
        <authorList>
            <person name="Brunel B."/>
        </authorList>
    </citation>
    <scope>NUCLEOTIDE SEQUENCE</scope>
    <source>
        <strain evidence="2">STM4922sample</strain>
    </source>
</reference>
<proteinExistence type="predicted"/>
<dbReference type="Proteomes" id="UP001152604">
    <property type="component" value="Unassembled WGS sequence"/>
</dbReference>
<dbReference type="InterPro" id="IPR003615">
    <property type="entry name" value="HNH_nuc"/>
</dbReference>
<dbReference type="Pfam" id="PF13392">
    <property type="entry name" value="HNH_3"/>
    <property type="match status" value="1"/>
</dbReference>
<evidence type="ECO:0000259" key="1">
    <source>
        <dbReference type="Pfam" id="PF13392"/>
    </source>
</evidence>
<accession>A0ABM9DR66</accession>
<comment type="caution">
    <text evidence="2">The sequence shown here is derived from an EMBL/GenBank/DDBJ whole genome shotgun (WGS) entry which is preliminary data.</text>
</comment>